<evidence type="ECO:0000313" key="7">
    <source>
        <dbReference type="Proteomes" id="UP001279681"/>
    </source>
</evidence>
<dbReference type="SUPFAM" id="SSF88659">
    <property type="entry name" value="Sigma3 and sigma4 domains of RNA polymerase sigma factors"/>
    <property type="match status" value="1"/>
</dbReference>
<dbReference type="InterPro" id="IPR013324">
    <property type="entry name" value="RNA_pol_sigma_r3/r4-like"/>
</dbReference>
<keyword evidence="4" id="KW-0804">Transcription</keyword>
<sequence>MDEKDVILAKNGDSEAIEKVFLKYKNVILKNSRTLYIKGGDVDDLLQEGYIGLMKAIKSFDETKDVCFSTFANLCIKRQIITAVKSSNSNKNEKLNTSLIGDKDTNLDDLIQYSKPSVSYYSPEDLVLGKELLQLLKGFLDKNLTPLEKKVFTYICKQYKYTEIAKILEEEPKKIDNTIQRVRKKILDYLTEYTK</sequence>
<dbReference type="InterPro" id="IPR000943">
    <property type="entry name" value="RNA_pol_sigma70"/>
</dbReference>
<accession>A0ABU4WAQ8</accession>
<reference evidence="7" key="1">
    <citation type="submission" date="2023-07" db="EMBL/GenBank/DDBJ databases">
        <authorList>
            <person name="Colorado M.A."/>
            <person name="Villamil L.M."/>
            <person name="Melo J.F."/>
            <person name="Rodriguez J.A."/>
            <person name="Ruiz R.Y."/>
        </authorList>
    </citation>
    <scope>NUCLEOTIDE SEQUENCE [LARGE SCALE GENOMIC DNA]</scope>
    <source>
        <strain evidence="7">C33</strain>
    </source>
</reference>
<dbReference type="PRINTS" id="PR00046">
    <property type="entry name" value="SIGMA70FCT"/>
</dbReference>
<evidence type="ECO:0000256" key="2">
    <source>
        <dbReference type="ARBA" id="ARBA00023082"/>
    </source>
</evidence>
<proteinExistence type="predicted"/>
<gene>
    <name evidence="6" type="ORF">RFV38_08975</name>
</gene>
<evidence type="ECO:0000313" key="6">
    <source>
        <dbReference type="EMBL" id="MDX8336627.1"/>
    </source>
</evidence>
<evidence type="ECO:0000259" key="5">
    <source>
        <dbReference type="PROSITE" id="PS00715"/>
    </source>
</evidence>
<dbReference type="Gene3D" id="1.20.120.1810">
    <property type="match status" value="1"/>
</dbReference>
<dbReference type="Proteomes" id="UP001279681">
    <property type="component" value="Unassembled WGS sequence"/>
</dbReference>
<dbReference type="RefSeq" id="WP_320314012.1">
    <property type="nucleotide sequence ID" value="NZ_JAVIKH010000011.1"/>
</dbReference>
<comment type="caution">
    <text evidence="6">The sequence shown here is derived from an EMBL/GenBank/DDBJ whole genome shotgun (WGS) entry which is preliminary data.</text>
</comment>
<evidence type="ECO:0000256" key="3">
    <source>
        <dbReference type="ARBA" id="ARBA00023125"/>
    </source>
</evidence>
<dbReference type="PANTHER" id="PTHR30385">
    <property type="entry name" value="SIGMA FACTOR F FLAGELLAR"/>
    <property type="match status" value="1"/>
</dbReference>
<name>A0ABU4WAQ8_9FUSO</name>
<dbReference type="InterPro" id="IPR007627">
    <property type="entry name" value="RNA_pol_sigma70_r2"/>
</dbReference>
<keyword evidence="7" id="KW-1185">Reference proteome</keyword>
<dbReference type="PANTHER" id="PTHR30385:SF1">
    <property type="entry name" value="RNA POLYMERASE SIGMA-H FACTOR"/>
    <property type="match status" value="1"/>
</dbReference>
<dbReference type="InterPro" id="IPR014284">
    <property type="entry name" value="RNA_pol_sigma-70_dom"/>
</dbReference>
<keyword evidence="3" id="KW-0238">DNA-binding</keyword>
<dbReference type="NCBIfam" id="TIGR02937">
    <property type="entry name" value="sigma70-ECF"/>
    <property type="match status" value="1"/>
</dbReference>
<dbReference type="PROSITE" id="PS00715">
    <property type="entry name" value="SIGMA70_1"/>
    <property type="match status" value="1"/>
</dbReference>
<evidence type="ECO:0000256" key="4">
    <source>
        <dbReference type="ARBA" id="ARBA00023163"/>
    </source>
</evidence>
<protein>
    <submittedName>
        <fullName evidence="6">Sigma-70 family RNA polymerase sigma factor</fullName>
    </submittedName>
</protein>
<dbReference type="InterPro" id="IPR013325">
    <property type="entry name" value="RNA_pol_sigma_r2"/>
</dbReference>
<dbReference type="EMBL" id="JAVIKH010000011">
    <property type="protein sequence ID" value="MDX8336627.1"/>
    <property type="molecule type" value="Genomic_DNA"/>
</dbReference>
<dbReference type="Pfam" id="PF04542">
    <property type="entry name" value="Sigma70_r2"/>
    <property type="match status" value="1"/>
</dbReference>
<feature type="domain" description="RNA polymerase sigma-70" evidence="5">
    <location>
        <begin position="44"/>
        <end position="57"/>
    </location>
</feature>
<keyword evidence="2" id="KW-0731">Sigma factor</keyword>
<organism evidence="6 7">
    <name type="scientific">Candidatus Cetobacterium colombiensis</name>
    <dbReference type="NCBI Taxonomy" id="3073100"/>
    <lineage>
        <taxon>Bacteria</taxon>
        <taxon>Fusobacteriati</taxon>
        <taxon>Fusobacteriota</taxon>
        <taxon>Fusobacteriia</taxon>
        <taxon>Fusobacteriales</taxon>
        <taxon>Fusobacteriaceae</taxon>
        <taxon>Cetobacterium</taxon>
    </lineage>
</organism>
<dbReference type="SUPFAM" id="SSF88946">
    <property type="entry name" value="Sigma2 domain of RNA polymerase sigma factors"/>
    <property type="match status" value="1"/>
</dbReference>
<evidence type="ECO:0000256" key="1">
    <source>
        <dbReference type="ARBA" id="ARBA00023015"/>
    </source>
</evidence>
<keyword evidence="1" id="KW-0805">Transcription regulation</keyword>
<dbReference type="InterPro" id="IPR016371">
    <property type="entry name" value="RNA_pol_sigma-H_factor"/>
</dbReference>
<dbReference type="PIRSF" id="PIRSF002939">
    <property type="entry name" value="RNA_polymerase_sigma-H_factor"/>
    <property type="match status" value="1"/>
</dbReference>